<gene>
    <name evidence="1" type="ORF">TRAPUB_3396</name>
</gene>
<organism evidence="1 2">
    <name type="scientific">Trametes pubescens</name>
    <name type="common">White-rot fungus</name>
    <dbReference type="NCBI Taxonomy" id="154538"/>
    <lineage>
        <taxon>Eukaryota</taxon>
        <taxon>Fungi</taxon>
        <taxon>Dikarya</taxon>
        <taxon>Basidiomycota</taxon>
        <taxon>Agaricomycotina</taxon>
        <taxon>Agaricomycetes</taxon>
        <taxon>Polyporales</taxon>
        <taxon>Polyporaceae</taxon>
        <taxon>Trametes</taxon>
    </lineage>
</organism>
<protein>
    <submittedName>
        <fullName evidence="1">Uncharacterized protein</fullName>
    </submittedName>
</protein>
<accession>A0A1M2VDZ0</accession>
<reference evidence="1 2" key="1">
    <citation type="submission" date="2016-10" db="EMBL/GenBank/DDBJ databases">
        <title>Genome sequence of the basidiomycete white-rot fungus Trametes pubescens.</title>
        <authorList>
            <person name="Makela M.R."/>
            <person name="Granchi Z."/>
            <person name="Peng M."/>
            <person name="De Vries R.P."/>
            <person name="Grigoriev I."/>
            <person name="Riley R."/>
            <person name="Hilden K."/>
        </authorList>
    </citation>
    <scope>NUCLEOTIDE SEQUENCE [LARGE SCALE GENOMIC DNA]</scope>
    <source>
        <strain evidence="1 2">FBCC735</strain>
    </source>
</reference>
<keyword evidence="2" id="KW-1185">Reference proteome</keyword>
<name>A0A1M2VDZ0_TRAPU</name>
<evidence type="ECO:0000313" key="2">
    <source>
        <dbReference type="Proteomes" id="UP000184267"/>
    </source>
</evidence>
<dbReference type="EMBL" id="MNAD01001391">
    <property type="protein sequence ID" value="OJT05758.1"/>
    <property type="molecule type" value="Genomic_DNA"/>
</dbReference>
<sequence>DTVALGLGGSSSDLSTISTAARWAPDGTSSRELFQRDVDLWMKDGNIILVAGGLGFCGLALHGRHRDMDQGELHDAKTITTTNLAHVVNISRSRARI</sequence>
<evidence type="ECO:0000313" key="1">
    <source>
        <dbReference type="EMBL" id="OJT05758.1"/>
    </source>
</evidence>
<comment type="caution">
    <text evidence="1">The sequence shown here is derived from an EMBL/GenBank/DDBJ whole genome shotgun (WGS) entry which is preliminary data.</text>
</comment>
<dbReference type="Proteomes" id="UP000184267">
    <property type="component" value="Unassembled WGS sequence"/>
</dbReference>
<dbReference type="AlphaFoldDB" id="A0A1M2VDZ0"/>
<feature type="non-terminal residue" evidence="1">
    <location>
        <position position="1"/>
    </location>
</feature>
<proteinExistence type="predicted"/>